<dbReference type="EMBL" id="UINC01212104">
    <property type="protein sequence ID" value="SVE36281.1"/>
    <property type="molecule type" value="Genomic_DNA"/>
</dbReference>
<reference evidence="1" key="1">
    <citation type="submission" date="2018-05" db="EMBL/GenBank/DDBJ databases">
        <authorList>
            <person name="Lanie J.A."/>
            <person name="Ng W.-L."/>
            <person name="Kazmierczak K.M."/>
            <person name="Andrzejewski T.M."/>
            <person name="Davidsen T.M."/>
            <person name="Wayne K.J."/>
            <person name="Tettelin H."/>
            <person name="Glass J.I."/>
            <person name="Rusch D."/>
            <person name="Podicherti R."/>
            <person name="Tsui H.-C.T."/>
            <person name="Winkler M.E."/>
        </authorList>
    </citation>
    <scope>NUCLEOTIDE SEQUENCE</scope>
</reference>
<dbReference type="AlphaFoldDB" id="A0A383CVU0"/>
<proteinExistence type="predicted"/>
<accession>A0A383CVU0</accession>
<sequence>VSSARAGDGTYGRYAAGCGPPHGPIARRILRLSARILVDV</sequence>
<feature type="non-terminal residue" evidence="1">
    <location>
        <position position="1"/>
    </location>
</feature>
<protein>
    <submittedName>
        <fullName evidence="1">Uncharacterized protein</fullName>
    </submittedName>
</protein>
<evidence type="ECO:0000313" key="1">
    <source>
        <dbReference type="EMBL" id="SVE36281.1"/>
    </source>
</evidence>
<name>A0A383CVU0_9ZZZZ</name>
<gene>
    <name evidence="1" type="ORF">METZ01_LOCUS489135</name>
</gene>
<organism evidence="1">
    <name type="scientific">marine metagenome</name>
    <dbReference type="NCBI Taxonomy" id="408172"/>
    <lineage>
        <taxon>unclassified sequences</taxon>
        <taxon>metagenomes</taxon>
        <taxon>ecological metagenomes</taxon>
    </lineage>
</organism>